<sequence length="205" mass="23094">MTAQISSGLVIDDESYTIIGSSSGSLFDPRSLGIEPKFFSSCCLKGYISSVVCKNDQLFLKSLTIGLPFNQPAPLINGVVALDQQGELYFGHHYNDVWLPLKYSGEVELGKDWHGNLGRGNHGFAPAVEFESVYQCVFEQGKLIKMIDISDSYIADRQQLIAKVEQESAKRYKQEQREKRRKLFWLKCKAFVTGKKIPATLPDEY</sequence>
<reference evidence="1" key="1">
    <citation type="submission" date="2022-10" db="EMBL/GenBank/DDBJ databases">
        <title>Completed Genome Sequence of two octocoral isolated bacterium, Endozoicomonas euniceicola EF212T and Endozoicomonas gorgoniicola PS125T.</title>
        <authorList>
            <person name="Chiou Y.-J."/>
            <person name="Chen Y.-H."/>
        </authorList>
    </citation>
    <scope>NUCLEOTIDE SEQUENCE</scope>
    <source>
        <strain evidence="1">EF212</strain>
    </source>
</reference>
<dbReference type="Proteomes" id="UP001163255">
    <property type="component" value="Chromosome"/>
</dbReference>
<evidence type="ECO:0008006" key="3">
    <source>
        <dbReference type="Google" id="ProtNLM"/>
    </source>
</evidence>
<evidence type="ECO:0000313" key="1">
    <source>
        <dbReference type="EMBL" id="UYM16187.1"/>
    </source>
</evidence>
<name>A0ABY6GUE4_9GAMM</name>
<keyword evidence="2" id="KW-1185">Reference proteome</keyword>
<dbReference type="EMBL" id="CP103300">
    <property type="protein sequence ID" value="UYM16187.1"/>
    <property type="molecule type" value="Genomic_DNA"/>
</dbReference>
<proteinExistence type="predicted"/>
<dbReference type="RefSeq" id="WP_262598495.1">
    <property type="nucleotide sequence ID" value="NZ_CP103300.1"/>
</dbReference>
<protein>
    <recommendedName>
        <fullName evidence="3">WG repeat-containing protein</fullName>
    </recommendedName>
</protein>
<evidence type="ECO:0000313" key="2">
    <source>
        <dbReference type="Proteomes" id="UP001163255"/>
    </source>
</evidence>
<accession>A0ABY6GUE4</accession>
<gene>
    <name evidence="1" type="ORF">NX720_25890</name>
</gene>
<organism evidence="1 2">
    <name type="scientific">Endozoicomonas euniceicola</name>
    <dbReference type="NCBI Taxonomy" id="1234143"/>
    <lineage>
        <taxon>Bacteria</taxon>
        <taxon>Pseudomonadati</taxon>
        <taxon>Pseudomonadota</taxon>
        <taxon>Gammaproteobacteria</taxon>
        <taxon>Oceanospirillales</taxon>
        <taxon>Endozoicomonadaceae</taxon>
        <taxon>Endozoicomonas</taxon>
    </lineage>
</organism>